<keyword evidence="1" id="KW-0079">Bacteriocin immunity</keyword>
<dbReference type="Proteomes" id="UP000283633">
    <property type="component" value="Unassembled WGS sequence"/>
</dbReference>
<reference evidence="2 3" key="1">
    <citation type="submission" date="2018-08" db="EMBL/GenBank/DDBJ databases">
        <title>Genome Lactobacillus garii FI11369.</title>
        <authorList>
            <person name="Diaz M."/>
            <person name="Narbad A."/>
        </authorList>
    </citation>
    <scope>NUCLEOTIDE SEQUENCE [LARGE SCALE GENOMIC DNA]</scope>
    <source>
        <strain evidence="2 3">FI11369</strain>
    </source>
</reference>
<sequence>MVKAEFWATQKYNTQLRTQLMLASANHEIQEDVVLKRLVARAGHRLKVRGDSSTVARQVIIDLGYYLFCHQYNMPRAAYELLAVAQRIDAEQRTRTRIIEMTTSKK</sequence>
<proteinExistence type="predicted"/>
<dbReference type="RefSeq" id="WP_125071226.1">
    <property type="nucleotide sequence ID" value="NZ_QWZQ01000004.1"/>
</dbReference>
<protein>
    <submittedName>
        <fullName evidence="2">Uncharacterized protein</fullName>
    </submittedName>
</protein>
<evidence type="ECO:0000313" key="2">
    <source>
        <dbReference type="EMBL" id="RRK11524.1"/>
    </source>
</evidence>
<dbReference type="OrthoDB" id="2302218at2"/>
<gene>
    <name evidence="2" type="ORF">D1831_02205</name>
</gene>
<organism evidence="2 3">
    <name type="scientific">Lactiplantibacillus garii</name>
    <dbReference type="NCBI Taxonomy" id="2306423"/>
    <lineage>
        <taxon>Bacteria</taxon>
        <taxon>Bacillati</taxon>
        <taxon>Bacillota</taxon>
        <taxon>Bacilli</taxon>
        <taxon>Lactobacillales</taxon>
        <taxon>Lactobacillaceae</taxon>
        <taxon>Lactiplantibacillus</taxon>
    </lineage>
</organism>
<dbReference type="AlphaFoldDB" id="A0A3R8J9F6"/>
<evidence type="ECO:0000256" key="1">
    <source>
        <dbReference type="ARBA" id="ARBA00023025"/>
    </source>
</evidence>
<keyword evidence="3" id="KW-1185">Reference proteome</keyword>
<dbReference type="Gene3D" id="1.20.1440.50">
    <property type="entry name" value="Ta0600-like"/>
    <property type="match status" value="1"/>
</dbReference>
<dbReference type="EMBL" id="QWZQ01000004">
    <property type="protein sequence ID" value="RRK11524.1"/>
    <property type="molecule type" value="Genomic_DNA"/>
</dbReference>
<dbReference type="GO" id="GO:0030153">
    <property type="term" value="P:bacteriocin immunity"/>
    <property type="evidence" value="ECO:0007669"/>
    <property type="project" value="UniProtKB-KW"/>
</dbReference>
<accession>A0A3R8J9F6</accession>
<dbReference type="InterPro" id="IPR023130">
    <property type="entry name" value="Ta0600-like_sf"/>
</dbReference>
<name>A0A3R8J9F6_9LACO</name>
<dbReference type="SUPFAM" id="SSF109797">
    <property type="entry name" value="Bacteriocin immunity protein-like"/>
    <property type="match status" value="1"/>
</dbReference>
<evidence type="ECO:0000313" key="3">
    <source>
        <dbReference type="Proteomes" id="UP000283633"/>
    </source>
</evidence>
<comment type="caution">
    <text evidence="2">The sequence shown here is derived from an EMBL/GenBank/DDBJ whole genome shotgun (WGS) entry which is preliminary data.</text>
</comment>